<accession>A0A8S9JP08</accession>
<evidence type="ECO:0000259" key="2">
    <source>
        <dbReference type="Pfam" id="PF20256"/>
    </source>
</evidence>
<dbReference type="Proteomes" id="UP000712281">
    <property type="component" value="Unassembled WGS sequence"/>
</dbReference>
<dbReference type="Gene3D" id="3.30.365.10">
    <property type="entry name" value="Aldehyde oxidase/xanthine dehydrogenase, molybdopterin binding domain"/>
    <property type="match status" value="2"/>
</dbReference>
<dbReference type="InterPro" id="IPR037165">
    <property type="entry name" value="AldOxase/xan_DH_Mopterin-bd_sf"/>
</dbReference>
<proteinExistence type="predicted"/>
<dbReference type="EMBL" id="QGKW02001660">
    <property type="protein sequence ID" value="KAF2583408.1"/>
    <property type="molecule type" value="Genomic_DNA"/>
</dbReference>
<gene>
    <name evidence="3" type="ORF">F2Q68_00005207</name>
</gene>
<evidence type="ECO:0000256" key="1">
    <source>
        <dbReference type="ARBA" id="ARBA00022505"/>
    </source>
</evidence>
<sequence>MVQGNFTGGSTTSEGSCAAVRLCCETLVKRLKPLIEKSGGPISWNNLISQVFLFKPHCFLIELLDFHYCYYNVQTQAYAQSVNLSASDLYTPEETPTQYLNYGVAVSEVDVDLVTGHTTVLQTDILYDSGKSLNPAVDLGQVNNNREHTNTH</sequence>
<dbReference type="InterPro" id="IPR016208">
    <property type="entry name" value="Ald_Oxase/xanthine_DH-like"/>
</dbReference>
<protein>
    <recommendedName>
        <fullName evidence="2">Aldehyde oxidase/xanthine dehydrogenase second molybdopterin binding domain-containing protein</fullName>
    </recommendedName>
</protein>
<dbReference type="GO" id="GO:0005506">
    <property type="term" value="F:iron ion binding"/>
    <property type="evidence" value="ECO:0007669"/>
    <property type="project" value="InterPro"/>
</dbReference>
<dbReference type="GO" id="GO:0004031">
    <property type="term" value="F:aldehyde oxidase activity"/>
    <property type="evidence" value="ECO:0007669"/>
    <property type="project" value="TreeGrafter"/>
</dbReference>
<dbReference type="PANTHER" id="PTHR11908">
    <property type="entry name" value="XANTHINE DEHYDROGENASE"/>
    <property type="match status" value="1"/>
</dbReference>
<evidence type="ECO:0000313" key="4">
    <source>
        <dbReference type="Proteomes" id="UP000712281"/>
    </source>
</evidence>
<dbReference type="InterPro" id="IPR046867">
    <property type="entry name" value="AldOxase/xan_DH_MoCoBD2"/>
</dbReference>
<dbReference type="SUPFAM" id="SSF56003">
    <property type="entry name" value="Molybdenum cofactor-binding domain"/>
    <property type="match status" value="1"/>
</dbReference>
<dbReference type="PANTHER" id="PTHR11908:SF132">
    <property type="entry name" value="ALDEHYDE OXIDASE 1-RELATED"/>
    <property type="match status" value="1"/>
</dbReference>
<evidence type="ECO:0000313" key="3">
    <source>
        <dbReference type="EMBL" id="KAF2583408.1"/>
    </source>
</evidence>
<name>A0A8S9JP08_BRACR</name>
<organism evidence="3 4">
    <name type="scientific">Brassica cretica</name>
    <name type="common">Mustard</name>
    <dbReference type="NCBI Taxonomy" id="69181"/>
    <lineage>
        <taxon>Eukaryota</taxon>
        <taxon>Viridiplantae</taxon>
        <taxon>Streptophyta</taxon>
        <taxon>Embryophyta</taxon>
        <taxon>Tracheophyta</taxon>
        <taxon>Spermatophyta</taxon>
        <taxon>Magnoliopsida</taxon>
        <taxon>eudicotyledons</taxon>
        <taxon>Gunneridae</taxon>
        <taxon>Pentapetalae</taxon>
        <taxon>rosids</taxon>
        <taxon>malvids</taxon>
        <taxon>Brassicales</taxon>
        <taxon>Brassicaceae</taxon>
        <taxon>Brassiceae</taxon>
        <taxon>Brassica</taxon>
    </lineage>
</organism>
<feature type="domain" description="Aldehyde oxidase/xanthine dehydrogenase second molybdopterin binding" evidence="2">
    <location>
        <begin position="3"/>
        <end position="142"/>
    </location>
</feature>
<comment type="caution">
    <text evidence="3">The sequence shown here is derived from an EMBL/GenBank/DDBJ whole genome shotgun (WGS) entry which is preliminary data.</text>
</comment>
<dbReference type="Pfam" id="PF20256">
    <property type="entry name" value="MoCoBD_2"/>
    <property type="match status" value="1"/>
</dbReference>
<keyword evidence="1" id="KW-0500">Molybdenum</keyword>
<dbReference type="AlphaFoldDB" id="A0A8S9JP08"/>
<reference evidence="3" key="1">
    <citation type="submission" date="2019-12" db="EMBL/GenBank/DDBJ databases">
        <title>Genome sequencing and annotation of Brassica cretica.</title>
        <authorList>
            <person name="Studholme D.J."/>
            <person name="Sarris P.F."/>
        </authorList>
    </citation>
    <scope>NUCLEOTIDE SEQUENCE</scope>
    <source>
        <strain evidence="3">PFS-001/15</strain>
        <tissue evidence="3">Leaf</tissue>
    </source>
</reference>